<name>A0ABW3E9T5_9LACO</name>
<keyword evidence="2" id="KW-1185">Reference proteome</keyword>
<dbReference type="RefSeq" id="WP_137637404.1">
    <property type="nucleotide sequence ID" value="NZ_BJDN01000008.1"/>
</dbReference>
<gene>
    <name evidence="1" type="ORF">ACFQZ7_04590</name>
</gene>
<evidence type="ECO:0000313" key="1">
    <source>
        <dbReference type="EMBL" id="MFD0897011.1"/>
    </source>
</evidence>
<reference evidence="2" key="1">
    <citation type="journal article" date="2019" name="Int. J. Syst. Evol. Microbiol.">
        <title>The Global Catalogue of Microorganisms (GCM) 10K type strain sequencing project: providing services to taxonomists for standard genome sequencing and annotation.</title>
        <authorList>
            <consortium name="The Broad Institute Genomics Platform"/>
            <consortium name="The Broad Institute Genome Sequencing Center for Infectious Disease"/>
            <person name="Wu L."/>
            <person name="Ma J."/>
        </authorList>
    </citation>
    <scope>NUCLEOTIDE SEQUENCE [LARGE SCALE GENOMIC DNA]</scope>
    <source>
        <strain evidence="2">CCM 8925</strain>
    </source>
</reference>
<protein>
    <submittedName>
        <fullName evidence="1">Uncharacterized protein</fullName>
    </submittedName>
</protein>
<dbReference type="EMBL" id="JBHTIO010000024">
    <property type="protein sequence ID" value="MFD0897011.1"/>
    <property type="molecule type" value="Genomic_DNA"/>
</dbReference>
<proteinExistence type="predicted"/>
<accession>A0ABW3E9T5</accession>
<organism evidence="1 2">
    <name type="scientific">Loigolactobacillus binensis</name>
    <dbReference type="NCBI Taxonomy" id="2559922"/>
    <lineage>
        <taxon>Bacteria</taxon>
        <taxon>Bacillati</taxon>
        <taxon>Bacillota</taxon>
        <taxon>Bacilli</taxon>
        <taxon>Lactobacillales</taxon>
        <taxon>Lactobacillaceae</taxon>
        <taxon>Loigolactobacillus</taxon>
    </lineage>
</organism>
<evidence type="ECO:0000313" key="2">
    <source>
        <dbReference type="Proteomes" id="UP001597104"/>
    </source>
</evidence>
<dbReference type="Proteomes" id="UP001597104">
    <property type="component" value="Unassembled WGS sequence"/>
</dbReference>
<comment type="caution">
    <text evidence="1">The sequence shown here is derived from an EMBL/GenBank/DDBJ whole genome shotgun (WGS) entry which is preliminary data.</text>
</comment>
<sequence>MQLVVTNETDLRELIEKDDPQTGGVLIFVLIPVAKTAITQVGFNHPIKATTDKLTLKVEYQGKYVTGSYISTVTAKQFTDLEKGLRQLRQYKFVQTFRLTAPLASEAETVWLTEH</sequence>